<dbReference type="InterPro" id="IPR000700">
    <property type="entry name" value="PAS-assoc_C"/>
</dbReference>
<feature type="coiled-coil region" evidence="4">
    <location>
        <begin position="123"/>
        <end position="150"/>
    </location>
</feature>
<dbReference type="EMBL" id="CADCTB010000173">
    <property type="protein sequence ID" value="CAA9261938.1"/>
    <property type="molecule type" value="Genomic_DNA"/>
</dbReference>
<dbReference type="Gene3D" id="3.30.565.10">
    <property type="entry name" value="Histidine kinase-like ATPase, C-terminal domain"/>
    <property type="match status" value="1"/>
</dbReference>
<dbReference type="SMART" id="SM00086">
    <property type="entry name" value="PAC"/>
    <property type="match status" value="3"/>
</dbReference>
<dbReference type="InterPro" id="IPR050482">
    <property type="entry name" value="Sensor_HK_TwoCompSys"/>
</dbReference>
<accession>A0A6J4ITX4</accession>
<keyword evidence="1" id="KW-0808">Transferase</keyword>
<feature type="domain" description="PAS" evidence="5">
    <location>
        <begin position="140"/>
        <end position="196"/>
    </location>
</feature>
<evidence type="ECO:0000256" key="3">
    <source>
        <dbReference type="ARBA" id="ARBA00023012"/>
    </source>
</evidence>
<dbReference type="PROSITE" id="PS50113">
    <property type="entry name" value="PAC"/>
    <property type="match status" value="2"/>
</dbReference>
<organism evidence="7">
    <name type="scientific">uncultured Acidimicrobiales bacterium</name>
    <dbReference type="NCBI Taxonomy" id="310071"/>
    <lineage>
        <taxon>Bacteria</taxon>
        <taxon>Bacillati</taxon>
        <taxon>Actinomycetota</taxon>
        <taxon>Acidimicrobiia</taxon>
        <taxon>Acidimicrobiales</taxon>
        <taxon>environmental samples</taxon>
    </lineage>
</organism>
<sequence length="600" mass="65506">MGRTGGGKVTEQLLGQLDEPHDLLALAHDAVIVRSAAGEITFWNRGAEETYGWSASEAIGAMTHDLLQTPPAAVAAVDASLRSHGAWEGELHHVCKDGSEVVVASRQVLREGSEGQHQAVLEINRDVTEARRAQDRLKQSEERFRLIVERVEDYAIFMLDVEGNVVSWNAGAQRMKGYTSDEICGQHFSRFYPPQDVQAGKPGEELRIAAAVGRVEDEGWRVRKDGSRFWATVVITALRDADGALRGFGKVTRDITERRQIEARLEYQARLLDYVNDAIVAADENLVLTAWNSGAERLYGWSADEVIGRSTVDVLRTELSDADREEALRVLNEGGEWRGEVIQRHKDGHRLYVEAATIILPHGPTRLVSVNRDVGDRRRSLVIEERGRIARDLHDSVSQALFSMTLQARALQLALERECHDPGGPVGEGITNIRQLTQGALAEMRALIFELRPGALAEEGLVAALRKHAAALEAKEGVAVTLSATSEELSLEPVVEENLYRLAQEALSNVVKHSGASSVQIRLDLSGGSVQDIELEIVDDGIGFDTGASHPGHLGLKTMSERAQGLGGTLDVRSAPGHGTTVRAFLPGRNRPPVHRGSTS</sequence>
<dbReference type="GO" id="GO:0006355">
    <property type="term" value="P:regulation of DNA-templated transcription"/>
    <property type="evidence" value="ECO:0007669"/>
    <property type="project" value="InterPro"/>
</dbReference>
<dbReference type="Gene3D" id="1.20.5.1930">
    <property type="match status" value="1"/>
</dbReference>
<dbReference type="SUPFAM" id="SSF55785">
    <property type="entry name" value="PYP-like sensor domain (PAS domain)"/>
    <property type="match status" value="3"/>
</dbReference>
<dbReference type="Pfam" id="PF07730">
    <property type="entry name" value="HisKA_3"/>
    <property type="match status" value="1"/>
</dbReference>
<evidence type="ECO:0000256" key="4">
    <source>
        <dbReference type="SAM" id="Coils"/>
    </source>
</evidence>
<dbReference type="CDD" id="cd16917">
    <property type="entry name" value="HATPase_UhpB-NarQ-NarX-like"/>
    <property type="match status" value="1"/>
</dbReference>
<feature type="domain" description="PAS" evidence="5">
    <location>
        <begin position="23"/>
        <end position="60"/>
    </location>
</feature>
<feature type="domain" description="PAC" evidence="6">
    <location>
        <begin position="215"/>
        <end position="267"/>
    </location>
</feature>
<dbReference type="GO" id="GO:0000155">
    <property type="term" value="F:phosphorelay sensor kinase activity"/>
    <property type="evidence" value="ECO:0007669"/>
    <property type="project" value="InterPro"/>
</dbReference>
<reference evidence="7" key="1">
    <citation type="submission" date="2020-02" db="EMBL/GenBank/DDBJ databases">
        <authorList>
            <person name="Meier V. D."/>
        </authorList>
    </citation>
    <scope>NUCLEOTIDE SEQUENCE</scope>
    <source>
        <strain evidence="7">AVDCRST_MAG10</strain>
    </source>
</reference>
<evidence type="ECO:0000259" key="5">
    <source>
        <dbReference type="PROSITE" id="PS50112"/>
    </source>
</evidence>
<dbReference type="Pfam" id="PF00989">
    <property type="entry name" value="PAS"/>
    <property type="match status" value="2"/>
</dbReference>
<dbReference type="Gene3D" id="3.30.450.20">
    <property type="entry name" value="PAS domain"/>
    <property type="match status" value="3"/>
</dbReference>
<dbReference type="InterPro" id="IPR013767">
    <property type="entry name" value="PAS_fold"/>
</dbReference>
<dbReference type="PANTHER" id="PTHR24421:SF61">
    <property type="entry name" value="OXYGEN SENSOR HISTIDINE KINASE NREB"/>
    <property type="match status" value="1"/>
</dbReference>
<evidence type="ECO:0000313" key="7">
    <source>
        <dbReference type="EMBL" id="CAA9261938.1"/>
    </source>
</evidence>
<feature type="domain" description="PAS" evidence="5">
    <location>
        <begin position="264"/>
        <end position="334"/>
    </location>
</feature>
<dbReference type="AlphaFoldDB" id="A0A6J4ITX4"/>
<dbReference type="NCBIfam" id="TIGR00229">
    <property type="entry name" value="sensory_box"/>
    <property type="match status" value="3"/>
</dbReference>
<dbReference type="GO" id="GO:0046983">
    <property type="term" value="F:protein dimerization activity"/>
    <property type="evidence" value="ECO:0007669"/>
    <property type="project" value="InterPro"/>
</dbReference>
<dbReference type="Pfam" id="PF13426">
    <property type="entry name" value="PAS_9"/>
    <property type="match status" value="1"/>
</dbReference>
<gene>
    <name evidence="7" type="ORF">AVDCRST_MAG10-2797</name>
</gene>
<evidence type="ECO:0000256" key="1">
    <source>
        <dbReference type="ARBA" id="ARBA00022679"/>
    </source>
</evidence>
<keyword evidence="3" id="KW-0902">Two-component regulatory system</keyword>
<dbReference type="SUPFAM" id="SSF55874">
    <property type="entry name" value="ATPase domain of HSP90 chaperone/DNA topoisomerase II/histidine kinase"/>
    <property type="match status" value="1"/>
</dbReference>
<dbReference type="InterPro" id="IPR011712">
    <property type="entry name" value="Sig_transdc_His_kin_sub3_dim/P"/>
</dbReference>
<proteinExistence type="predicted"/>
<keyword evidence="4" id="KW-0175">Coiled coil</keyword>
<dbReference type="PROSITE" id="PS50112">
    <property type="entry name" value="PAS"/>
    <property type="match status" value="3"/>
</dbReference>
<evidence type="ECO:0000256" key="2">
    <source>
        <dbReference type="ARBA" id="ARBA00022777"/>
    </source>
</evidence>
<dbReference type="InterPro" id="IPR035965">
    <property type="entry name" value="PAS-like_dom_sf"/>
</dbReference>
<dbReference type="InterPro" id="IPR003594">
    <property type="entry name" value="HATPase_dom"/>
</dbReference>
<dbReference type="GO" id="GO:0016020">
    <property type="term" value="C:membrane"/>
    <property type="evidence" value="ECO:0007669"/>
    <property type="project" value="InterPro"/>
</dbReference>
<evidence type="ECO:0000259" key="6">
    <source>
        <dbReference type="PROSITE" id="PS50113"/>
    </source>
</evidence>
<protein>
    <submittedName>
        <fullName evidence="7">Multi-sensor signal transduction histidine kinase</fullName>
    </submittedName>
</protein>
<dbReference type="InterPro" id="IPR001610">
    <property type="entry name" value="PAC"/>
</dbReference>
<dbReference type="Pfam" id="PF02518">
    <property type="entry name" value="HATPase_c"/>
    <property type="match status" value="1"/>
</dbReference>
<keyword evidence="2 7" id="KW-0418">Kinase</keyword>
<dbReference type="SMART" id="SM00387">
    <property type="entry name" value="HATPase_c"/>
    <property type="match status" value="1"/>
</dbReference>
<feature type="domain" description="PAC" evidence="6">
    <location>
        <begin position="87"/>
        <end position="139"/>
    </location>
</feature>
<dbReference type="InterPro" id="IPR036890">
    <property type="entry name" value="HATPase_C_sf"/>
</dbReference>
<name>A0A6J4ITX4_9ACTN</name>
<dbReference type="CDD" id="cd00130">
    <property type="entry name" value="PAS"/>
    <property type="match status" value="3"/>
</dbReference>
<dbReference type="PANTHER" id="PTHR24421">
    <property type="entry name" value="NITRATE/NITRITE SENSOR PROTEIN NARX-RELATED"/>
    <property type="match status" value="1"/>
</dbReference>
<dbReference type="InterPro" id="IPR000014">
    <property type="entry name" value="PAS"/>
</dbReference>
<dbReference type="SMART" id="SM00091">
    <property type="entry name" value="PAS"/>
    <property type="match status" value="3"/>
</dbReference>